<dbReference type="PANTHER" id="PTHR43476">
    <property type="entry name" value="3-(3-HYDROXY-PHENYL)PROPIONATE/3-HYDROXYCINNAMIC ACID HYDROXYLASE"/>
    <property type="match status" value="1"/>
</dbReference>
<evidence type="ECO:0000313" key="3">
    <source>
        <dbReference type="EMBL" id="GAA3581329.1"/>
    </source>
</evidence>
<protein>
    <submittedName>
        <fullName evidence="3">Bifunctional 3-(3-hydroxy-phenyl)propionate/3-hydroxycinnamic acid hydroxylase</fullName>
    </submittedName>
</protein>
<feature type="domain" description="FAD-binding" evidence="2">
    <location>
        <begin position="11"/>
        <end position="347"/>
    </location>
</feature>
<dbReference type="InterPro" id="IPR050631">
    <property type="entry name" value="PheA/TfdB_FAD_monoxygenase"/>
</dbReference>
<accession>A0ABP6YEK8</accession>
<keyword evidence="1" id="KW-0560">Oxidoreductase</keyword>
<sequence>MVSASADGIRADVVVTGAGPVGMTAAALLAARGVRVAVLERNSTTSDAPKAISLDDEALRVYQSAGLIDRILRVIVPGVGTRYFDSHGDPVFQARAPEPFRLGYPFKNPFAQPDLERELDAHLRAHPGVTMHRSSEVTGLVQDDDGVEIEYRRSDRTVASLRAAYVLGCDGGRSTIRALLGVGMTGRSYDEPWLVADVVGDDHDERYGMHHGDPDRPHVIVPGRAGRCRYEFLLRDGEGAPEEVPGFALVQRLLAPFRTLAPEQIERAVIYRFHGLIADRWRIGRAFLLGDAAHMMPPFAGQGLNSGIRDAANLCWKIAEVLAGRLGDPALDTYQTEREPHTRATIRLSERLGRVVMTTDVRWAQRRDRYFAKALRDPGKRAFYEQMRYRPPQVYRAGLLVAGPVSGPPAGTMTGQPRVFDSATSSISLLDDVLGTGWVLLGVGVTAGELDAAAHSVATLAPSAARMATDHRLPSGPGRLLVDVDGRLEAEFAAYRGRIVLLRPDHFVAASWVPGHRPALEPALRLPHRTLSRT</sequence>
<dbReference type="Proteomes" id="UP001500689">
    <property type="component" value="Unassembled WGS sequence"/>
</dbReference>
<dbReference type="InterPro" id="IPR036188">
    <property type="entry name" value="FAD/NAD-bd_sf"/>
</dbReference>
<comment type="caution">
    <text evidence="3">The sequence shown here is derived from an EMBL/GenBank/DDBJ whole genome shotgun (WGS) entry which is preliminary data.</text>
</comment>
<evidence type="ECO:0000313" key="4">
    <source>
        <dbReference type="Proteomes" id="UP001500689"/>
    </source>
</evidence>
<dbReference type="SUPFAM" id="SSF51905">
    <property type="entry name" value="FAD/NAD(P)-binding domain"/>
    <property type="match status" value="1"/>
</dbReference>
<dbReference type="Gene3D" id="3.50.50.60">
    <property type="entry name" value="FAD/NAD(P)-binding domain"/>
    <property type="match status" value="1"/>
</dbReference>
<dbReference type="PRINTS" id="PR00420">
    <property type="entry name" value="RNGMNOXGNASE"/>
</dbReference>
<keyword evidence="4" id="KW-1185">Reference proteome</keyword>
<dbReference type="Pfam" id="PF01494">
    <property type="entry name" value="FAD_binding_3"/>
    <property type="match status" value="1"/>
</dbReference>
<gene>
    <name evidence="3" type="ORF">GCM10022222_77540</name>
</gene>
<dbReference type="InterPro" id="IPR002938">
    <property type="entry name" value="FAD-bd"/>
</dbReference>
<dbReference type="EMBL" id="BAAAZN010000025">
    <property type="protein sequence ID" value="GAA3581329.1"/>
    <property type="molecule type" value="Genomic_DNA"/>
</dbReference>
<dbReference type="Gene3D" id="3.30.70.2450">
    <property type="match status" value="1"/>
</dbReference>
<name>A0ABP6YEK8_9PSEU</name>
<evidence type="ECO:0000256" key="1">
    <source>
        <dbReference type="ARBA" id="ARBA00023002"/>
    </source>
</evidence>
<reference evidence="4" key="1">
    <citation type="journal article" date="2019" name="Int. J. Syst. Evol. Microbiol.">
        <title>The Global Catalogue of Microorganisms (GCM) 10K type strain sequencing project: providing services to taxonomists for standard genome sequencing and annotation.</title>
        <authorList>
            <consortium name="The Broad Institute Genomics Platform"/>
            <consortium name="The Broad Institute Genome Sequencing Center for Infectious Disease"/>
            <person name="Wu L."/>
            <person name="Ma J."/>
        </authorList>
    </citation>
    <scope>NUCLEOTIDE SEQUENCE [LARGE SCALE GENOMIC DNA]</scope>
    <source>
        <strain evidence="4">JCM 16898</strain>
    </source>
</reference>
<organism evidence="3 4">
    <name type="scientific">Amycolatopsis ultiminotia</name>
    <dbReference type="NCBI Taxonomy" id="543629"/>
    <lineage>
        <taxon>Bacteria</taxon>
        <taxon>Bacillati</taxon>
        <taxon>Actinomycetota</taxon>
        <taxon>Actinomycetes</taxon>
        <taxon>Pseudonocardiales</taxon>
        <taxon>Pseudonocardiaceae</taxon>
        <taxon>Amycolatopsis</taxon>
    </lineage>
</organism>
<dbReference type="Gene3D" id="3.40.30.120">
    <property type="match status" value="1"/>
</dbReference>
<proteinExistence type="predicted"/>
<evidence type="ECO:0000259" key="2">
    <source>
        <dbReference type="Pfam" id="PF01494"/>
    </source>
</evidence>
<dbReference type="PANTHER" id="PTHR43476:SF3">
    <property type="entry name" value="FAD-BINDING MONOOXYGENASE"/>
    <property type="match status" value="1"/>
</dbReference>
<dbReference type="NCBIfam" id="NF004829">
    <property type="entry name" value="PRK06183.1-3"/>
    <property type="match status" value="1"/>
</dbReference>